<evidence type="ECO:0000256" key="3">
    <source>
        <dbReference type="PIRSR" id="PIRSR000915-2"/>
    </source>
</evidence>
<evidence type="ECO:0000313" key="6">
    <source>
        <dbReference type="Proteomes" id="UP000295710"/>
    </source>
</evidence>
<feature type="binding site" evidence="4">
    <location>
        <position position="211"/>
    </location>
    <ligand>
        <name>Mg(2+)</name>
        <dbReference type="ChEBI" id="CHEBI:18420"/>
    </ligand>
</feature>
<comment type="cofactor">
    <cofactor evidence="4">
        <name>Mg(2+)</name>
        <dbReference type="ChEBI" id="CHEBI:18420"/>
    </cofactor>
    <text evidence="4">Divalent metal ions. Mg(2+) is the most effective.</text>
</comment>
<keyword evidence="1 4" id="KW-0479">Metal-binding</keyword>
<dbReference type="PANTHER" id="PTHR19288:SF46">
    <property type="entry name" value="HALOACID DEHALOGENASE-LIKE HYDROLASE DOMAIN-CONTAINING PROTEIN 2"/>
    <property type="match status" value="1"/>
</dbReference>
<dbReference type="SFLD" id="SFLDS00003">
    <property type="entry name" value="Haloacid_Dehalogenase"/>
    <property type="match status" value="1"/>
</dbReference>
<comment type="caution">
    <text evidence="5">The sequence shown here is derived from an EMBL/GenBank/DDBJ whole genome shotgun (WGS) entry which is preliminary data.</text>
</comment>
<evidence type="ECO:0000256" key="4">
    <source>
        <dbReference type="PIRSR" id="PIRSR000915-3"/>
    </source>
</evidence>
<dbReference type="InterPro" id="IPR036412">
    <property type="entry name" value="HAD-like_sf"/>
</dbReference>
<feature type="active site" description="Proton donor" evidence="2">
    <location>
        <position position="13"/>
    </location>
</feature>
<dbReference type="GO" id="GO:0046872">
    <property type="term" value="F:metal ion binding"/>
    <property type="evidence" value="ECO:0007669"/>
    <property type="project" value="UniProtKB-KW"/>
</dbReference>
<gene>
    <name evidence="5" type="ORF">E1963_03290</name>
</gene>
<feature type="binding site" evidence="3">
    <location>
        <position position="186"/>
    </location>
    <ligand>
        <name>substrate</name>
    </ligand>
</feature>
<feature type="active site" description="Nucleophile" evidence="2">
    <location>
        <position position="11"/>
    </location>
</feature>
<dbReference type="NCBIfam" id="TIGR01460">
    <property type="entry name" value="HAD-SF-IIA"/>
    <property type="match status" value="1"/>
</dbReference>
<dbReference type="PANTHER" id="PTHR19288">
    <property type="entry name" value="4-NITROPHENYLPHOSPHATASE-RELATED"/>
    <property type="match status" value="1"/>
</dbReference>
<keyword evidence="6" id="KW-1185">Reference proteome</keyword>
<dbReference type="Proteomes" id="UP000295710">
    <property type="component" value="Unassembled WGS sequence"/>
</dbReference>
<protein>
    <recommendedName>
        <fullName evidence="1">Acid sugar phosphatase</fullName>
        <ecNumber evidence="1">3.1.3.-</ecNumber>
    </recommendedName>
</protein>
<reference evidence="5 6" key="1">
    <citation type="journal article" date="2016" name="Nat. Microbiol.">
        <title>The Mouse Intestinal Bacterial Collection (miBC) provides host-specific insight into cultured diversity and functional potential of the gut microbiota.</title>
        <authorList>
            <person name="Lagkouvardos I."/>
            <person name="Pukall R."/>
            <person name="Abt B."/>
            <person name="Foesel B.U."/>
            <person name="Meier-Kolthoff J.P."/>
            <person name="Kumar N."/>
            <person name="Bresciani A."/>
            <person name="Martinez I."/>
            <person name="Just S."/>
            <person name="Ziegler C."/>
            <person name="Brugiroux S."/>
            <person name="Garzetti D."/>
            <person name="Wenning M."/>
            <person name="Bui T.P."/>
            <person name="Wang J."/>
            <person name="Hugenholtz F."/>
            <person name="Plugge C.M."/>
            <person name="Peterson D.A."/>
            <person name="Hornef M.W."/>
            <person name="Baines J.F."/>
            <person name="Smidt H."/>
            <person name="Walter J."/>
            <person name="Kristiansen K."/>
            <person name="Nielsen H.B."/>
            <person name="Haller D."/>
            <person name="Overmann J."/>
            <person name="Stecher B."/>
            <person name="Clavel T."/>
        </authorList>
    </citation>
    <scope>NUCLEOTIDE SEQUENCE [LARGE SCALE GENOMIC DNA]</scope>
    <source>
        <strain evidence="5 6">DSM 28560</strain>
    </source>
</reference>
<name>A0A4R4FHD0_9FIRM</name>
<organism evidence="5 6">
    <name type="scientific">Extibacter muris</name>
    <dbReference type="NCBI Taxonomy" id="1796622"/>
    <lineage>
        <taxon>Bacteria</taxon>
        <taxon>Bacillati</taxon>
        <taxon>Bacillota</taxon>
        <taxon>Clostridia</taxon>
        <taxon>Lachnospirales</taxon>
        <taxon>Lachnospiraceae</taxon>
        <taxon>Extibacter</taxon>
    </lineage>
</organism>
<comment type="function">
    <text evidence="1">Catalyzes the dephosphorylation of 2-6 carbon acid sugars in vitro.</text>
</comment>
<dbReference type="RefSeq" id="WP_132275208.1">
    <property type="nucleotide sequence ID" value="NZ_JAOBST010000058.1"/>
</dbReference>
<keyword evidence="1 4" id="KW-0460">Magnesium</keyword>
<dbReference type="AlphaFoldDB" id="A0A4R4FHD0"/>
<dbReference type="GO" id="GO:0005737">
    <property type="term" value="C:cytoplasm"/>
    <property type="evidence" value="ECO:0007669"/>
    <property type="project" value="TreeGrafter"/>
</dbReference>
<dbReference type="EC" id="3.1.3.-" evidence="1"/>
<proteinExistence type="inferred from homology"/>
<dbReference type="EMBL" id="SMMX01000002">
    <property type="protein sequence ID" value="TDA23122.1"/>
    <property type="molecule type" value="Genomic_DNA"/>
</dbReference>
<dbReference type="Pfam" id="PF13242">
    <property type="entry name" value="Hydrolase_like"/>
    <property type="match status" value="1"/>
</dbReference>
<accession>A0A4R4FHD0</accession>
<dbReference type="SUPFAM" id="SSF56784">
    <property type="entry name" value="HAD-like"/>
    <property type="match status" value="1"/>
</dbReference>
<feature type="binding site" evidence="4">
    <location>
        <position position="13"/>
    </location>
    <ligand>
        <name>Mg(2+)</name>
        <dbReference type="ChEBI" id="CHEBI:18420"/>
    </ligand>
</feature>
<sequence length="268" mass="30465">MLKDKKYFLFDIDGTLAVDDVLFDGSRKLIDYISSIGGRSFYITNNSTKSRKDYMAGFQRWDILTEEDQFITASYATCRYLKEHYSGKKLFVMGTPSFIEEVKGCGFAVTEQAEEDVACVVVGFDRTLRYEKVEEACKLLFRPEVDYIGTNPDYRCPASFGFVPDCGGICEMLNVTVDRKPYYAGKPNKEIVAMCMEQVGAEPEEVLVVGDRLYTDIACGIRAGVETALVLTGEAREKDLDGTEFRPDYVYRDIRQLYEDFIGQRRTT</sequence>
<dbReference type="Gene3D" id="3.40.50.1000">
    <property type="entry name" value="HAD superfamily/HAD-like"/>
    <property type="match status" value="2"/>
</dbReference>
<dbReference type="PIRSF" id="PIRSF000915">
    <property type="entry name" value="PGP-type_phosphatase"/>
    <property type="match status" value="1"/>
</dbReference>
<dbReference type="InterPro" id="IPR006357">
    <property type="entry name" value="HAD-SF_hydro_IIA"/>
</dbReference>
<dbReference type="SFLD" id="SFLDG01129">
    <property type="entry name" value="C1.5:_HAD__Beta-PGM__Phosphata"/>
    <property type="match status" value="1"/>
</dbReference>
<dbReference type="InterPro" id="IPR023214">
    <property type="entry name" value="HAD_sf"/>
</dbReference>
<keyword evidence="5" id="KW-0378">Hydrolase</keyword>
<dbReference type="Pfam" id="PF13344">
    <property type="entry name" value="Hydrolase_6"/>
    <property type="match status" value="1"/>
</dbReference>
<evidence type="ECO:0000256" key="1">
    <source>
        <dbReference type="PIRNR" id="PIRNR000915"/>
    </source>
</evidence>
<feature type="binding site" evidence="4">
    <location>
        <position position="11"/>
    </location>
    <ligand>
        <name>Mg(2+)</name>
        <dbReference type="ChEBI" id="CHEBI:18420"/>
    </ligand>
</feature>
<evidence type="ECO:0000256" key="2">
    <source>
        <dbReference type="PIRSR" id="PIRSR000915-1"/>
    </source>
</evidence>
<comment type="similarity">
    <text evidence="1">Belongs to the HAD-like hydrolase superfamily. NagD family.</text>
</comment>
<dbReference type="GO" id="GO:0016791">
    <property type="term" value="F:phosphatase activity"/>
    <property type="evidence" value="ECO:0007669"/>
    <property type="project" value="TreeGrafter"/>
</dbReference>
<evidence type="ECO:0000313" key="5">
    <source>
        <dbReference type="EMBL" id="TDA23122.1"/>
    </source>
</evidence>